<organism evidence="4 5">
    <name type="scientific">Biomphalaria pfeifferi</name>
    <name type="common">Bloodfluke planorb</name>
    <name type="synonym">Freshwater snail</name>
    <dbReference type="NCBI Taxonomy" id="112525"/>
    <lineage>
        <taxon>Eukaryota</taxon>
        <taxon>Metazoa</taxon>
        <taxon>Spiralia</taxon>
        <taxon>Lophotrochozoa</taxon>
        <taxon>Mollusca</taxon>
        <taxon>Gastropoda</taxon>
        <taxon>Heterobranchia</taxon>
        <taxon>Euthyneura</taxon>
        <taxon>Panpulmonata</taxon>
        <taxon>Hygrophila</taxon>
        <taxon>Lymnaeoidea</taxon>
        <taxon>Planorbidae</taxon>
        <taxon>Biomphalaria</taxon>
    </lineage>
</organism>
<dbReference type="AlphaFoldDB" id="A0AAD8BVV2"/>
<feature type="compositionally biased region" description="Polar residues" evidence="1">
    <location>
        <begin position="485"/>
        <end position="499"/>
    </location>
</feature>
<gene>
    <name evidence="4" type="ORF">Bpfe_009953</name>
</gene>
<sequence length="747" mass="84277">MAIRSSRSEWPTCEIYSATIWRKRKAAIGLDRRKSCDHGLKSVIAAIYDTSVVQQRQQGNHCSRIRDDSTWFSCNHRELSGMWLRWSLTTLYVLQLLVLSSMVAAYIYSNMSKTSSAHETPQNVSQVAAVDSTIQEQKTGPSNSEPQVRLKPISLSFLKENLKHVTSQADFTRLFVGLDVRDAQLSQLLEGNQSNLDYSDNFRIAENGSSLQEVELESPDYQNDNAASFESEVFQAAVHHAAKDSTMQYPCKVPTPYIHCITDPLQPLKLFLPECVQLHRCMNFSGCCKPPDMECGPKKVDHVRMAFLVVTLVDNGHVLKESPDQGAILLYLQNHTECGCMFKRKANECTKQCPAPFRLTREGHKCVCQCFPSGKKFEEERICKKIMNGLQELSHSGLVCIKENKCYEPSCVIGKFNILKGVCPLSEEYMLHRYLFNSSAEQMMYYQHLYRFQTTPSYNTTLRPRTRRLSTVRWVTTPRVITTISMDSVNASQQQNKSQPRPPLKQFTSHAHHEKPHRKFRNRRKDRGNAKLAPTTVPKTKPTAPAESSTNNTATLVTSTSPSFTNEKITKDRDNTYPITRDTEPVNSTAESPGPTNNESMVTANTTETVLPSDVPSRKDEETTTSLQPDMRTISSTAESLKTSDNESERAINNVETMFQSDMPARPGDSSFGKEGVNKRSLGQRSAHHAIPESLPSKEHLSRASSKVDHSENKRSSDSELFSLHFKNSKVSNAEEYYESSGEDYDQ</sequence>
<feature type="compositionally biased region" description="Low complexity" evidence="1">
    <location>
        <begin position="530"/>
        <end position="546"/>
    </location>
</feature>
<evidence type="ECO:0000256" key="1">
    <source>
        <dbReference type="SAM" id="MobiDB-lite"/>
    </source>
</evidence>
<feature type="compositionally biased region" description="Basic and acidic residues" evidence="1">
    <location>
        <begin position="696"/>
        <end position="718"/>
    </location>
</feature>
<feature type="transmembrane region" description="Helical" evidence="2">
    <location>
        <begin position="86"/>
        <end position="108"/>
    </location>
</feature>
<dbReference type="InterPro" id="IPR029034">
    <property type="entry name" value="Cystine-knot_cytokine"/>
</dbReference>
<evidence type="ECO:0000313" key="5">
    <source>
        <dbReference type="Proteomes" id="UP001233172"/>
    </source>
</evidence>
<dbReference type="PROSITE" id="PS50278">
    <property type="entry name" value="PDGF_2"/>
    <property type="match status" value="1"/>
</dbReference>
<comment type="caution">
    <text evidence="4">The sequence shown here is derived from an EMBL/GenBank/DDBJ whole genome shotgun (WGS) entry which is preliminary data.</text>
</comment>
<accession>A0AAD8BVV2</accession>
<dbReference type="PANTHER" id="PTHR21719">
    <property type="entry name" value="FI06402P-RELATED"/>
    <property type="match status" value="1"/>
</dbReference>
<feature type="region of interest" description="Disordered" evidence="1">
    <location>
        <begin position="485"/>
        <end position="726"/>
    </location>
</feature>
<keyword evidence="5" id="KW-1185">Reference proteome</keyword>
<keyword evidence="2" id="KW-0472">Membrane</keyword>
<protein>
    <submittedName>
        <fullName evidence="4">Platelet-derived growth factor subunit A isoform X1</fullName>
    </submittedName>
</protein>
<feature type="domain" description="Platelet-derived growth factor (PDGF) family profile" evidence="3">
    <location>
        <begin position="271"/>
        <end position="345"/>
    </location>
</feature>
<dbReference type="GO" id="GO:0016020">
    <property type="term" value="C:membrane"/>
    <property type="evidence" value="ECO:0007669"/>
    <property type="project" value="InterPro"/>
</dbReference>
<dbReference type="Proteomes" id="UP001233172">
    <property type="component" value="Unassembled WGS sequence"/>
</dbReference>
<feature type="compositionally biased region" description="Basic residues" evidence="1">
    <location>
        <begin position="510"/>
        <end position="526"/>
    </location>
</feature>
<dbReference type="SUPFAM" id="SSF57501">
    <property type="entry name" value="Cystine-knot cytokines"/>
    <property type="match status" value="1"/>
</dbReference>
<proteinExistence type="predicted"/>
<feature type="compositionally biased region" description="Polar residues" evidence="1">
    <location>
        <begin position="624"/>
        <end position="641"/>
    </location>
</feature>
<name>A0AAD8BVV2_BIOPF</name>
<feature type="compositionally biased region" description="Polar residues" evidence="1">
    <location>
        <begin position="547"/>
        <end position="567"/>
    </location>
</feature>
<keyword evidence="2" id="KW-0812">Transmembrane</keyword>
<dbReference type="EMBL" id="JASAOG010000034">
    <property type="protein sequence ID" value="KAK0060765.1"/>
    <property type="molecule type" value="Genomic_DNA"/>
</dbReference>
<evidence type="ECO:0000313" key="4">
    <source>
        <dbReference type="EMBL" id="KAK0060765.1"/>
    </source>
</evidence>
<dbReference type="InterPro" id="IPR000072">
    <property type="entry name" value="PDGF/VEGF_dom"/>
</dbReference>
<dbReference type="GO" id="GO:0008083">
    <property type="term" value="F:growth factor activity"/>
    <property type="evidence" value="ECO:0007669"/>
    <property type="project" value="InterPro"/>
</dbReference>
<feature type="compositionally biased region" description="Polar residues" evidence="1">
    <location>
        <begin position="585"/>
        <end position="610"/>
    </location>
</feature>
<evidence type="ECO:0000256" key="2">
    <source>
        <dbReference type="SAM" id="Phobius"/>
    </source>
</evidence>
<reference evidence="4" key="1">
    <citation type="journal article" date="2023" name="PLoS Negl. Trop. Dis.">
        <title>A genome sequence for Biomphalaria pfeifferi, the major vector snail for the human-infecting parasite Schistosoma mansoni.</title>
        <authorList>
            <person name="Bu L."/>
            <person name="Lu L."/>
            <person name="Laidemitt M.R."/>
            <person name="Zhang S.M."/>
            <person name="Mutuku M."/>
            <person name="Mkoji G."/>
            <person name="Steinauer M."/>
            <person name="Loker E.S."/>
        </authorList>
    </citation>
    <scope>NUCLEOTIDE SEQUENCE</scope>
    <source>
        <strain evidence="4">KasaAsao</strain>
    </source>
</reference>
<evidence type="ECO:0000259" key="3">
    <source>
        <dbReference type="PROSITE" id="PS50278"/>
    </source>
</evidence>
<reference evidence="4" key="2">
    <citation type="submission" date="2023-04" db="EMBL/GenBank/DDBJ databases">
        <authorList>
            <person name="Bu L."/>
            <person name="Lu L."/>
            <person name="Laidemitt M.R."/>
            <person name="Zhang S.M."/>
            <person name="Mutuku M."/>
            <person name="Mkoji G."/>
            <person name="Steinauer M."/>
            <person name="Loker E.S."/>
        </authorList>
    </citation>
    <scope>NUCLEOTIDE SEQUENCE</scope>
    <source>
        <strain evidence="4">KasaAsao</strain>
        <tissue evidence="4">Whole Snail</tissue>
    </source>
</reference>
<dbReference type="Pfam" id="PF00341">
    <property type="entry name" value="PDGF"/>
    <property type="match status" value="1"/>
</dbReference>
<dbReference type="PANTHER" id="PTHR21719:SF1">
    <property type="entry name" value="FI06402P-RELATED"/>
    <property type="match status" value="1"/>
</dbReference>
<keyword evidence="2" id="KW-1133">Transmembrane helix</keyword>
<dbReference type="Gene3D" id="2.10.90.10">
    <property type="entry name" value="Cystine-knot cytokines"/>
    <property type="match status" value="1"/>
</dbReference>